<dbReference type="Pfam" id="PF01183">
    <property type="entry name" value="Glyco_hydro_25"/>
    <property type="match status" value="1"/>
</dbReference>
<keyword evidence="6" id="KW-1185">Reference proteome</keyword>
<organism evidence="5 6">
    <name type="scientific">Lentilactobacillus sunkii DSM 19904</name>
    <dbReference type="NCBI Taxonomy" id="1423808"/>
    <lineage>
        <taxon>Bacteria</taxon>
        <taxon>Bacillati</taxon>
        <taxon>Bacillota</taxon>
        <taxon>Bacilli</taxon>
        <taxon>Lactobacillales</taxon>
        <taxon>Lactobacillaceae</taxon>
        <taxon>Lentilactobacillus</taxon>
    </lineage>
</organism>
<reference evidence="5 6" key="1">
    <citation type="journal article" date="2015" name="Genome Announc.">
        <title>Expanding the biotechnology potential of lactobacilli through comparative genomics of 213 strains and associated genera.</title>
        <authorList>
            <person name="Sun Z."/>
            <person name="Harris H.M."/>
            <person name="McCann A."/>
            <person name="Guo C."/>
            <person name="Argimon S."/>
            <person name="Zhang W."/>
            <person name="Yang X."/>
            <person name="Jeffery I.B."/>
            <person name="Cooney J.C."/>
            <person name="Kagawa T.F."/>
            <person name="Liu W."/>
            <person name="Song Y."/>
            <person name="Salvetti E."/>
            <person name="Wrobel A."/>
            <person name="Rasinkangas P."/>
            <person name="Parkhill J."/>
            <person name="Rea M.C."/>
            <person name="O'Sullivan O."/>
            <person name="Ritari J."/>
            <person name="Douillard F.P."/>
            <person name="Paul Ross R."/>
            <person name="Yang R."/>
            <person name="Briner A.E."/>
            <person name="Felis G.E."/>
            <person name="de Vos W.M."/>
            <person name="Barrangou R."/>
            <person name="Klaenhammer T.R."/>
            <person name="Caufield P.W."/>
            <person name="Cui Y."/>
            <person name="Zhang H."/>
            <person name="O'Toole P.W."/>
        </authorList>
    </citation>
    <scope>NUCLEOTIDE SEQUENCE [LARGE SCALE GENOMIC DNA]</scope>
    <source>
        <strain evidence="5 6">DSM 19904</strain>
    </source>
</reference>
<dbReference type="SMART" id="SM00641">
    <property type="entry name" value="Glyco_25"/>
    <property type="match status" value="1"/>
</dbReference>
<dbReference type="PROSITE" id="PS51904">
    <property type="entry name" value="GLYCOSYL_HYDROL_F25_2"/>
    <property type="match status" value="1"/>
</dbReference>
<dbReference type="Proteomes" id="UP000051581">
    <property type="component" value="Unassembled WGS sequence"/>
</dbReference>
<dbReference type="InterPro" id="IPR008270">
    <property type="entry name" value="Glyco_hydro_25_AS"/>
</dbReference>
<dbReference type="InterPro" id="IPR017853">
    <property type="entry name" value="GH"/>
</dbReference>
<gene>
    <name evidence="5" type="ORF">FD17_GL002087</name>
</gene>
<evidence type="ECO:0000313" key="6">
    <source>
        <dbReference type="Proteomes" id="UP000051581"/>
    </source>
</evidence>
<dbReference type="Gene3D" id="3.20.20.80">
    <property type="entry name" value="Glycosidases"/>
    <property type="match status" value="1"/>
</dbReference>
<evidence type="ECO:0000256" key="2">
    <source>
        <dbReference type="ARBA" id="ARBA00022801"/>
    </source>
</evidence>
<evidence type="ECO:0000256" key="1">
    <source>
        <dbReference type="ARBA" id="ARBA00010646"/>
    </source>
</evidence>
<name>A0A0R1KT25_9LACO</name>
<comment type="caution">
    <text evidence="5">The sequence shown here is derived from an EMBL/GenBank/DDBJ whole genome shotgun (WGS) entry which is preliminary data.</text>
</comment>
<proteinExistence type="inferred from homology"/>
<dbReference type="PATRIC" id="fig|1423808.3.peg.2115"/>
<comment type="similarity">
    <text evidence="1 4">Belongs to the glycosyl hydrolase 25 family.</text>
</comment>
<protein>
    <recommendedName>
        <fullName evidence="4">Lysozyme</fullName>
        <ecNumber evidence="4">3.2.1.17</ecNumber>
    </recommendedName>
</protein>
<dbReference type="GO" id="GO:0016998">
    <property type="term" value="P:cell wall macromolecule catabolic process"/>
    <property type="evidence" value="ECO:0007669"/>
    <property type="project" value="InterPro"/>
</dbReference>
<dbReference type="EC" id="3.2.1.17" evidence="4"/>
<dbReference type="AlphaFoldDB" id="A0A0R1KT25"/>
<dbReference type="SUPFAM" id="SSF51445">
    <property type="entry name" value="(Trans)glycosidases"/>
    <property type="match status" value="1"/>
</dbReference>
<dbReference type="EMBL" id="AZEA01000048">
    <property type="protein sequence ID" value="KRK86264.1"/>
    <property type="molecule type" value="Genomic_DNA"/>
</dbReference>
<accession>A0A0R1KT25</accession>
<comment type="catalytic activity">
    <reaction evidence="4">
        <text>Hydrolysis of (1-&gt;4)-beta-linkages between N-acetylmuramic acid and N-acetyl-D-glucosamine residues in a peptidoglycan and between N-acetyl-D-glucosamine residues in chitodextrins.</text>
        <dbReference type="EC" id="3.2.1.17"/>
    </reaction>
</comment>
<keyword evidence="3 4" id="KW-0326">Glycosidase</keyword>
<sequence>MQMSKLVIDIASYQGTSVSYFKTFKAHGVDAAMVKLTEGTNYLNPKASAQVANAYKVFGAVGAYHFFHGNGAAEAKYFLAWVKKFGLDKSTVLAIDVEASGLPYNTTPQVNAFLRCLLNAGYKNVITYGSGSWFNSGRINRSQLIDKHIWVAAYGVSQPGVANANAWQYTDNFYGVDCSYDFDGSLSGSKTVEKPSYYVTPGLYQVRLRWLPVYNTMDFKKSDERYTRYGIGSRFWATPVKHGKITRLHINGQGYVSSNKLYVKFLKKAKTK</sequence>
<dbReference type="InterPro" id="IPR002053">
    <property type="entry name" value="Glyco_hydro_25"/>
</dbReference>
<dbReference type="PANTHER" id="PTHR34135">
    <property type="entry name" value="LYSOZYME"/>
    <property type="match status" value="1"/>
</dbReference>
<dbReference type="GO" id="GO:0009253">
    <property type="term" value="P:peptidoglycan catabolic process"/>
    <property type="evidence" value="ECO:0007669"/>
    <property type="project" value="InterPro"/>
</dbReference>
<dbReference type="GO" id="GO:0003796">
    <property type="term" value="F:lysozyme activity"/>
    <property type="evidence" value="ECO:0007669"/>
    <property type="project" value="UniProtKB-EC"/>
</dbReference>
<keyword evidence="2 4" id="KW-0378">Hydrolase</keyword>
<dbReference type="GO" id="GO:0016052">
    <property type="term" value="P:carbohydrate catabolic process"/>
    <property type="evidence" value="ECO:0007669"/>
    <property type="project" value="TreeGrafter"/>
</dbReference>
<dbReference type="PANTHER" id="PTHR34135:SF2">
    <property type="entry name" value="LYSOZYME"/>
    <property type="match status" value="1"/>
</dbReference>
<dbReference type="InterPro" id="IPR018077">
    <property type="entry name" value="Glyco_hydro_fam25_subgr"/>
</dbReference>
<evidence type="ECO:0000256" key="3">
    <source>
        <dbReference type="ARBA" id="ARBA00023295"/>
    </source>
</evidence>
<evidence type="ECO:0000313" key="5">
    <source>
        <dbReference type="EMBL" id="KRK86264.1"/>
    </source>
</evidence>
<dbReference type="PROSITE" id="PS00953">
    <property type="entry name" value="GLYCOSYL_HYDROL_F25_1"/>
    <property type="match status" value="1"/>
</dbReference>
<evidence type="ECO:0000256" key="4">
    <source>
        <dbReference type="RuleBase" id="RU361176"/>
    </source>
</evidence>